<comment type="similarity">
    <text evidence="1">Belongs to the PPR family. P subfamily.</text>
</comment>
<protein>
    <submittedName>
        <fullName evidence="5">Putative tetratricopeptide-like helical domain-containing protein</fullName>
    </submittedName>
    <submittedName>
        <fullName evidence="4">Tetratricopeptide-like helical domain superfamily</fullName>
    </submittedName>
</protein>
<evidence type="ECO:0000313" key="5">
    <source>
        <dbReference type="EMBL" id="OTG21507.1"/>
    </source>
</evidence>
<sequence>MNCTRIPLRYYSTASPSSTTHFNQRILHLKNAFKIDDALQLFDEMLQRQPPPSIIQFNKLMTLIVKMKHYSTALSLFKQMRLMGVPVSIPTMSISINCHCRLNQVAYGFALLATIFKQGHPPDLATYNTLIHGLVLADRVYEVVELFKKLLREKVCEPNQVMYGTVINGLCKVGHTTKAFELLRYMESGSCKPDVVQYNTVIDSLCKDKMVDHALQLFTIMTEKGVLADEITYSSLIQGLCNFGRETEAARMLMDMEGKGVSPGVHTFTILVDWFCKKGSVKDAELALQAMVQRGLNPNVITYNALIDGYCLRGEIEEAENVDYIYKHGLKPHNPNHVYSIIIQI</sequence>
<feature type="repeat" description="PPR" evidence="3">
    <location>
        <begin position="194"/>
        <end position="228"/>
    </location>
</feature>
<feature type="repeat" description="PPR" evidence="3">
    <location>
        <begin position="299"/>
        <end position="332"/>
    </location>
</feature>
<dbReference type="EMBL" id="MNCJ02000322">
    <property type="protein sequence ID" value="KAF5800264.1"/>
    <property type="molecule type" value="Genomic_DNA"/>
</dbReference>
<keyword evidence="2" id="KW-0677">Repeat</keyword>
<dbReference type="Proteomes" id="UP000215914">
    <property type="component" value="Chromosome 7"/>
</dbReference>
<feature type="repeat" description="PPR" evidence="3">
    <location>
        <begin position="264"/>
        <end position="298"/>
    </location>
</feature>
<feature type="repeat" description="PPR" evidence="3">
    <location>
        <begin position="159"/>
        <end position="193"/>
    </location>
</feature>
<dbReference type="PANTHER" id="PTHR47941">
    <property type="entry name" value="PENTATRICOPEPTIDE REPEAT-CONTAINING PROTEIN 3, MITOCHONDRIAL"/>
    <property type="match status" value="1"/>
</dbReference>
<evidence type="ECO:0000313" key="6">
    <source>
        <dbReference type="Proteomes" id="UP000215914"/>
    </source>
</evidence>
<reference evidence="5" key="2">
    <citation type="submission" date="2017-02" db="EMBL/GenBank/DDBJ databases">
        <title>Sunflower complete genome.</title>
        <authorList>
            <person name="Langlade N."/>
            <person name="Munos S."/>
        </authorList>
    </citation>
    <scope>NUCLEOTIDE SEQUENCE [LARGE SCALE GENOMIC DNA]</scope>
    <source>
        <tissue evidence="5">Leaves</tissue>
    </source>
</reference>
<reference evidence="4" key="3">
    <citation type="submission" date="2020-06" db="EMBL/GenBank/DDBJ databases">
        <title>Helianthus annuus Genome sequencing and assembly Release 2.</title>
        <authorList>
            <person name="Gouzy J."/>
            <person name="Langlade N."/>
            <person name="Munos S."/>
        </authorList>
    </citation>
    <scope>NUCLEOTIDE SEQUENCE</scope>
    <source>
        <tissue evidence="4">Leaves</tissue>
    </source>
</reference>
<reference evidence="4 6" key="1">
    <citation type="journal article" date="2017" name="Nature">
        <title>The sunflower genome provides insights into oil metabolism, flowering and Asterid evolution.</title>
        <authorList>
            <person name="Badouin H."/>
            <person name="Gouzy J."/>
            <person name="Grassa C.J."/>
            <person name="Murat F."/>
            <person name="Staton S.E."/>
            <person name="Cottret L."/>
            <person name="Lelandais-Briere C."/>
            <person name="Owens G.L."/>
            <person name="Carrere S."/>
            <person name="Mayjonade B."/>
            <person name="Legrand L."/>
            <person name="Gill N."/>
            <person name="Kane N.C."/>
            <person name="Bowers J.E."/>
            <person name="Hubner S."/>
            <person name="Bellec A."/>
            <person name="Berard A."/>
            <person name="Berges H."/>
            <person name="Blanchet N."/>
            <person name="Boniface M.C."/>
            <person name="Brunel D."/>
            <person name="Catrice O."/>
            <person name="Chaidir N."/>
            <person name="Claudel C."/>
            <person name="Donnadieu C."/>
            <person name="Faraut T."/>
            <person name="Fievet G."/>
            <person name="Helmstetter N."/>
            <person name="King M."/>
            <person name="Knapp S.J."/>
            <person name="Lai Z."/>
            <person name="Le Paslier M.C."/>
            <person name="Lippi Y."/>
            <person name="Lorenzon L."/>
            <person name="Mandel J.R."/>
            <person name="Marage G."/>
            <person name="Marchand G."/>
            <person name="Marquand E."/>
            <person name="Bret-Mestries E."/>
            <person name="Morien E."/>
            <person name="Nambeesan S."/>
            <person name="Nguyen T."/>
            <person name="Pegot-Espagnet P."/>
            <person name="Pouilly N."/>
            <person name="Raftis F."/>
            <person name="Sallet E."/>
            <person name="Schiex T."/>
            <person name="Thomas J."/>
            <person name="Vandecasteele C."/>
            <person name="Vares D."/>
            <person name="Vear F."/>
            <person name="Vautrin S."/>
            <person name="Crespi M."/>
            <person name="Mangin B."/>
            <person name="Burke J.M."/>
            <person name="Salse J."/>
            <person name="Munos S."/>
            <person name="Vincourt P."/>
            <person name="Rieseberg L.H."/>
            <person name="Langlade N.B."/>
        </authorList>
    </citation>
    <scope>NUCLEOTIDE SEQUENCE [LARGE SCALE GENOMIC DNA]</scope>
    <source>
        <strain evidence="6">cv. SF193</strain>
        <tissue evidence="4">Leaves</tissue>
    </source>
</reference>
<dbReference type="Gramene" id="mRNA:HanXRQr2_Chr07g0314091">
    <property type="protein sequence ID" value="CDS:HanXRQr2_Chr07g0314091.1"/>
    <property type="gene ID" value="HanXRQr2_Chr07g0314091"/>
</dbReference>
<dbReference type="EMBL" id="CM007896">
    <property type="protein sequence ID" value="OTG21507.1"/>
    <property type="molecule type" value="Genomic_DNA"/>
</dbReference>
<keyword evidence="6" id="KW-1185">Reference proteome</keyword>
<dbReference type="InParanoid" id="A0A251UDS3"/>
<evidence type="ECO:0000256" key="3">
    <source>
        <dbReference type="PROSITE-ProRule" id="PRU00708"/>
    </source>
</evidence>
<evidence type="ECO:0000313" key="4">
    <source>
        <dbReference type="EMBL" id="KAF5800264.1"/>
    </source>
</evidence>
<dbReference type="AlphaFoldDB" id="A0A251UDS3"/>
<evidence type="ECO:0000256" key="2">
    <source>
        <dbReference type="ARBA" id="ARBA00022737"/>
    </source>
</evidence>
<gene>
    <name evidence="5" type="ORF">HannXRQ_Chr07g0204941</name>
    <name evidence="4" type="ORF">HanXRQr2_Chr07g0314091</name>
</gene>
<dbReference type="NCBIfam" id="TIGR00756">
    <property type="entry name" value="PPR"/>
    <property type="match status" value="6"/>
</dbReference>
<dbReference type="PROSITE" id="PS51375">
    <property type="entry name" value="PPR"/>
    <property type="match status" value="6"/>
</dbReference>
<name>A0A251UDS3_HELAN</name>
<dbReference type="InterPro" id="IPR002885">
    <property type="entry name" value="PPR_rpt"/>
</dbReference>
<dbReference type="Pfam" id="PF12854">
    <property type="entry name" value="PPR_1"/>
    <property type="match status" value="3"/>
</dbReference>
<feature type="repeat" description="PPR" evidence="3">
    <location>
        <begin position="229"/>
        <end position="263"/>
    </location>
</feature>
<dbReference type="Pfam" id="PF13041">
    <property type="entry name" value="PPR_2"/>
    <property type="match status" value="1"/>
</dbReference>
<accession>A0A251UDS3</accession>
<dbReference type="Pfam" id="PF13812">
    <property type="entry name" value="PPR_3"/>
    <property type="match status" value="1"/>
</dbReference>
<organism evidence="5 6">
    <name type="scientific">Helianthus annuus</name>
    <name type="common">Common sunflower</name>
    <dbReference type="NCBI Taxonomy" id="4232"/>
    <lineage>
        <taxon>Eukaryota</taxon>
        <taxon>Viridiplantae</taxon>
        <taxon>Streptophyta</taxon>
        <taxon>Embryophyta</taxon>
        <taxon>Tracheophyta</taxon>
        <taxon>Spermatophyta</taxon>
        <taxon>Magnoliopsida</taxon>
        <taxon>eudicotyledons</taxon>
        <taxon>Gunneridae</taxon>
        <taxon>Pentapetalae</taxon>
        <taxon>asterids</taxon>
        <taxon>campanulids</taxon>
        <taxon>Asterales</taxon>
        <taxon>Asteraceae</taxon>
        <taxon>Asteroideae</taxon>
        <taxon>Heliantheae alliance</taxon>
        <taxon>Heliantheae</taxon>
        <taxon>Helianthus</taxon>
    </lineage>
</organism>
<dbReference type="OMA" id="EIAHQMI"/>
<dbReference type="Gene3D" id="1.25.40.10">
    <property type="entry name" value="Tetratricopeptide repeat domain"/>
    <property type="match status" value="3"/>
</dbReference>
<dbReference type="Pfam" id="PF01535">
    <property type="entry name" value="PPR"/>
    <property type="match status" value="1"/>
</dbReference>
<proteinExistence type="inferred from homology"/>
<feature type="repeat" description="PPR" evidence="3">
    <location>
        <begin position="123"/>
        <end position="158"/>
    </location>
</feature>
<evidence type="ECO:0000256" key="1">
    <source>
        <dbReference type="ARBA" id="ARBA00007626"/>
    </source>
</evidence>
<dbReference type="InterPro" id="IPR011990">
    <property type="entry name" value="TPR-like_helical_dom_sf"/>
</dbReference>